<proteinExistence type="predicted"/>
<evidence type="ECO:0000259" key="3">
    <source>
        <dbReference type="Pfam" id="PF18798"/>
    </source>
</evidence>
<sequence length="409" mass="47237">MNELYNKADDNDVSGAFVFDDKALQRALKHIYEKDFHPMTEIEENLFNETFRAFTEATNDGVSQSSAEVPTEFRQRIDQGNAVFSAFKVHRMQNDIAAQMYDSNGVLKPFEQWKKDVHPMLDHHVEHWLKTEYDTAVIRARQAADWQRFEQYADILPNLEWMPSTSANPGADHKVFWGTILPISHPFWSAHRPGDRWNCKCSLSATDEPPTGAPRESTDPKNQPAPGLDNNPGVDGRLFSDTHPYVSNAYEGAKEAVKAFLKDKFPDYAKVKIEPRHNQDEKYSERTKELKKEAAESIKGKELVNSNFKHKVLIGQKNVKEWLNQPHEHYAHKNEMILNIEEVFKKAKYVGIVSKYKDIPKLVQSHLFETKILGDKSWIIVREYEDGSFRLHSITDSSKILQHLKKERS</sequence>
<name>A0A8S5NAC7_9CAUD</name>
<dbReference type="Pfam" id="PF18798">
    <property type="entry name" value="LPD3"/>
    <property type="match status" value="1"/>
</dbReference>
<feature type="domain" description="Large polyvalent protein-associated" evidence="3">
    <location>
        <begin position="284"/>
        <end position="388"/>
    </location>
</feature>
<accession>A0A8S5NAC7</accession>
<dbReference type="EMBL" id="BK015107">
    <property type="protein sequence ID" value="DAD91194.1"/>
    <property type="molecule type" value="Genomic_DNA"/>
</dbReference>
<dbReference type="InterPro" id="IPR040824">
    <property type="entry name" value="LPD3"/>
</dbReference>
<evidence type="ECO:0000259" key="2">
    <source>
        <dbReference type="Pfam" id="PF04233"/>
    </source>
</evidence>
<evidence type="ECO:0000313" key="4">
    <source>
        <dbReference type="EMBL" id="DAD91194.1"/>
    </source>
</evidence>
<evidence type="ECO:0000256" key="1">
    <source>
        <dbReference type="SAM" id="MobiDB-lite"/>
    </source>
</evidence>
<dbReference type="Pfam" id="PF04233">
    <property type="entry name" value="Phage_Mu_F"/>
    <property type="match status" value="1"/>
</dbReference>
<reference evidence="4" key="1">
    <citation type="journal article" date="2021" name="Proc. Natl. Acad. Sci. U.S.A.">
        <title>A Catalog of Tens of Thousands of Viruses from Human Metagenomes Reveals Hidden Associations with Chronic Diseases.</title>
        <authorList>
            <person name="Tisza M.J."/>
            <person name="Buck C.B."/>
        </authorList>
    </citation>
    <scope>NUCLEOTIDE SEQUENCE</scope>
    <source>
        <strain evidence="4">Ctu3K14</strain>
    </source>
</reference>
<organism evidence="4">
    <name type="scientific">Siphoviridae sp. ctu3K14</name>
    <dbReference type="NCBI Taxonomy" id="2826500"/>
    <lineage>
        <taxon>Viruses</taxon>
        <taxon>Duplodnaviria</taxon>
        <taxon>Heunggongvirae</taxon>
        <taxon>Uroviricota</taxon>
        <taxon>Caudoviricetes</taxon>
    </lineage>
</organism>
<protein>
    <submittedName>
        <fullName evidence="4">Minor capsid component</fullName>
    </submittedName>
</protein>
<dbReference type="InterPro" id="IPR006528">
    <property type="entry name" value="Phage_head_morphogenesis_dom"/>
</dbReference>
<feature type="domain" description="Phage head morphogenesis" evidence="2">
    <location>
        <begin position="110"/>
        <end position="203"/>
    </location>
</feature>
<feature type="region of interest" description="Disordered" evidence="1">
    <location>
        <begin position="202"/>
        <end position="240"/>
    </location>
</feature>